<dbReference type="SUPFAM" id="SSF64288">
    <property type="entry name" value="Chorismate lyase-like"/>
    <property type="match status" value="1"/>
</dbReference>
<dbReference type="GO" id="GO:0008813">
    <property type="term" value="F:chorismate lyase activity"/>
    <property type="evidence" value="ECO:0007669"/>
    <property type="project" value="UniProtKB-UniRule"/>
</dbReference>
<keyword evidence="4 5" id="KW-0670">Pyruvate</keyword>
<feature type="binding site" evidence="4">
    <location>
        <position position="186"/>
    </location>
    <ligand>
        <name>substrate</name>
    </ligand>
</feature>
<comment type="subcellular location">
    <subcellularLocation>
        <location evidence="4">Cytoplasm</location>
    </subcellularLocation>
</comment>
<dbReference type="GO" id="GO:0042866">
    <property type="term" value="P:pyruvate biosynthetic process"/>
    <property type="evidence" value="ECO:0007669"/>
    <property type="project" value="UniProtKB-UniRule"/>
</dbReference>
<keyword evidence="2 4" id="KW-0831">Ubiquinone biosynthesis</keyword>
<evidence type="ECO:0000256" key="1">
    <source>
        <dbReference type="ARBA" id="ARBA00022490"/>
    </source>
</evidence>
<keyword evidence="1 4" id="KW-0963">Cytoplasm</keyword>
<dbReference type="EC" id="4.1.3.40" evidence="4"/>
<protein>
    <recommendedName>
        <fullName evidence="4">Probable chorismate pyruvate-lyase</fullName>
        <shortName evidence="4">CL</shortName>
        <shortName evidence="4">CPL</shortName>
        <ecNumber evidence="4">4.1.3.40</ecNumber>
    </recommendedName>
</protein>
<accession>A0A5P9CP81</accession>
<dbReference type="PANTHER" id="PTHR38683:SF1">
    <property type="entry name" value="CHORISMATE PYRUVATE-LYASE"/>
    <property type="match status" value="1"/>
</dbReference>
<dbReference type="Pfam" id="PF04345">
    <property type="entry name" value="Chor_lyase"/>
    <property type="match status" value="1"/>
</dbReference>
<evidence type="ECO:0000256" key="4">
    <source>
        <dbReference type="HAMAP-Rule" id="MF_01632"/>
    </source>
</evidence>
<dbReference type="GO" id="GO:0006744">
    <property type="term" value="P:ubiquinone biosynthetic process"/>
    <property type="evidence" value="ECO:0007669"/>
    <property type="project" value="UniProtKB-UniRule"/>
</dbReference>
<dbReference type="EMBL" id="CP045350">
    <property type="protein sequence ID" value="QFT27472.1"/>
    <property type="molecule type" value="Genomic_DNA"/>
</dbReference>
<comment type="function">
    <text evidence="4">Removes the pyruvyl group from chorismate, with concomitant aromatization of the ring, to provide 4-hydroxybenzoate (4HB) for the ubiquinone pathway.</text>
</comment>
<feature type="binding site" evidence="4">
    <location>
        <position position="103"/>
    </location>
    <ligand>
        <name>substrate</name>
    </ligand>
</feature>
<dbReference type="Gene3D" id="3.40.1410.10">
    <property type="entry name" value="Chorismate lyase-like"/>
    <property type="match status" value="1"/>
</dbReference>
<sequence>MALLSNHPLMHWRQSYLLNTSMNQPNALYLSALRQADWQDPDKFCFPTHISKKWLLEKGSLSRLLETHCQVLSVDLLHNNVVNEEKLDNQEVELLLREPCLLRKVVLRGDDCPWVLGRTLIPNSSMEDHEFDFTMQGEKPLGLTIFTSDDIKRDSLQVAWVKTSDGDFLARRSRLWVNQKPMLIAELFLPNAPIYSKESE</sequence>
<dbReference type="GO" id="GO:0005829">
    <property type="term" value="C:cytosol"/>
    <property type="evidence" value="ECO:0007669"/>
    <property type="project" value="TreeGrafter"/>
</dbReference>
<evidence type="ECO:0000256" key="2">
    <source>
        <dbReference type="ARBA" id="ARBA00022688"/>
    </source>
</evidence>
<reference evidence="5 6" key="1">
    <citation type="submission" date="2019-10" db="EMBL/GenBank/DDBJ databases">
        <title>Complete genome sequence of Vibrio sp. strain THAF100, isolated from non-filtered water from the water column of tank 6 of a marine aquarium containing stony-coral fragments. Water maintained at 26 degree C.</title>
        <authorList>
            <person name="Ruckert C."/>
            <person name="Franco A."/>
            <person name="Kalinowski J."/>
            <person name="Glaeser S."/>
        </authorList>
    </citation>
    <scope>NUCLEOTIDE SEQUENCE [LARGE SCALE GENOMIC DNA]</scope>
    <source>
        <strain evidence="5 6">THAF100</strain>
    </source>
</reference>
<dbReference type="InterPro" id="IPR028978">
    <property type="entry name" value="Chorismate_lyase_/UTRA_dom_sf"/>
</dbReference>
<dbReference type="AlphaFoldDB" id="A0A5P9CP81"/>
<gene>
    <name evidence="5" type="primary">ubiC1</name>
    <name evidence="4" type="synonym">ubiC</name>
    <name evidence="5" type="ORF">FIV01_13790</name>
</gene>
<evidence type="ECO:0000313" key="6">
    <source>
        <dbReference type="Proteomes" id="UP000326936"/>
    </source>
</evidence>
<dbReference type="InterPro" id="IPR007440">
    <property type="entry name" value="Chorismate--pyruvate_lyase"/>
</dbReference>
<comment type="caution">
    <text evidence="4">Lacks conserved residue(s) required for the propagation of feature annotation.</text>
</comment>
<comment type="catalytic activity">
    <reaction evidence="4">
        <text>chorismate = 4-hydroxybenzoate + pyruvate</text>
        <dbReference type="Rhea" id="RHEA:16505"/>
        <dbReference type="ChEBI" id="CHEBI:15361"/>
        <dbReference type="ChEBI" id="CHEBI:17879"/>
        <dbReference type="ChEBI" id="CHEBI:29748"/>
        <dbReference type="EC" id="4.1.3.40"/>
    </reaction>
</comment>
<proteinExistence type="inferred from homology"/>
<organism evidence="5 6">
    <name type="scientific">Vibrio aquimaris</name>
    <dbReference type="NCBI Taxonomy" id="2587862"/>
    <lineage>
        <taxon>Bacteria</taxon>
        <taxon>Pseudomonadati</taxon>
        <taxon>Pseudomonadota</taxon>
        <taxon>Gammaproteobacteria</taxon>
        <taxon>Vibrionales</taxon>
        <taxon>Vibrionaceae</taxon>
        <taxon>Vibrio</taxon>
    </lineage>
</organism>
<comment type="pathway">
    <text evidence="4">Cofactor biosynthesis; ubiquinone biosynthesis.</text>
</comment>
<dbReference type="HAMAP" id="MF_01632">
    <property type="entry name" value="UbiC"/>
    <property type="match status" value="1"/>
</dbReference>
<dbReference type="PANTHER" id="PTHR38683">
    <property type="entry name" value="CHORISMATE PYRUVATE-LYASE"/>
    <property type="match status" value="1"/>
</dbReference>
<feature type="binding site" evidence="4">
    <location>
        <position position="141"/>
    </location>
    <ligand>
        <name>substrate</name>
    </ligand>
</feature>
<name>A0A5P9CP81_9VIBR</name>
<dbReference type="Proteomes" id="UP000326936">
    <property type="component" value="Chromosome"/>
</dbReference>
<comment type="similarity">
    <text evidence="4">Belongs to the UbiC family.</text>
</comment>
<keyword evidence="3 4" id="KW-0456">Lyase</keyword>
<evidence type="ECO:0000256" key="3">
    <source>
        <dbReference type="ARBA" id="ARBA00023239"/>
    </source>
</evidence>
<dbReference type="UniPathway" id="UPA00232"/>
<dbReference type="KEGG" id="vaq:FIV01_13790"/>
<evidence type="ECO:0000313" key="5">
    <source>
        <dbReference type="EMBL" id="QFT27472.1"/>
    </source>
</evidence>
<keyword evidence="6" id="KW-1185">Reference proteome</keyword>